<evidence type="ECO:0000313" key="9">
    <source>
        <dbReference type="Proteomes" id="UP000078046"/>
    </source>
</evidence>
<feature type="domain" description="Helicase ATP-binding" evidence="6">
    <location>
        <begin position="65"/>
        <end position="234"/>
    </location>
</feature>
<evidence type="ECO:0008006" key="10">
    <source>
        <dbReference type="Google" id="ProtNLM"/>
    </source>
</evidence>
<dbReference type="GO" id="GO:0003724">
    <property type="term" value="F:RNA helicase activity"/>
    <property type="evidence" value="ECO:0007669"/>
    <property type="project" value="TreeGrafter"/>
</dbReference>
<dbReference type="GO" id="GO:0016787">
    <property type="term" value="F:hydrolase activity"/>
    <property type="evidence" value="ECO:0007669"/>
    <property type="project" value="UniProtKB-KW"/>
</dbReference>
<evidence type="ECO:0000256" key="2">
    <source>
        <dbReference type="ARBA" id="ARBA00022801"/>
    </source>
</evidence>
<dbReference type="Pfam" id="PF00270">
    <property type="entry name" value="DEAD"/>
    <property type="match status" value="1"/>
</dbReference>
<dbReference type="OrthoDB" id="10265785at2759"/>
<name>A0A177AY37_9BILA</name>
<dbReference type="SMART" id="SM00487">
    <property type="entry name" value="DEXDc"/>
    <property type="match status" value="1"/>
</dbReference>
<dbReference type="InterPro" id="IPR014001">
    <property type="entry name" value="Helicase_ATP-bd"/>
</dbReference>
<dbReference type="PROSITE" id="PS00039">
    <property type="entry name" value="DEAD_ATP_HELICASE"/>
    <property type="match status" value="1"/>
</dbReference>
<dbReference type="SMART" id="SM00490">
    <property type="entry name" value="HELICc"/>
    <property type="match status" value="1"/>
</dbReference>
<dbReference type="EMBL" id="LWCA01000795">
    <property type="protein sequence ID" value="OAF66915.1"/>
    <property type="molecule type" value="Genomic_DNA"/>
</dbReference>
<proteinExistence type="inferred from homology"/>
<keyword evidence="4 5" id="KW-0067">ATP-binding</keyword>
<dbReference type="CDD" id="cd18787">
    <property type="entry name" value="SF2_C_DEAD"/>
    <property type="match status" value="1"/>
</dbReference>
<comment type="similarity">
    <text evidence="5">Belongs to the DEAD box helicase family.</text>
</comment>
<dbReference type="AlphaFoldDB" id="A0A177AY37"/>
<organism evidence="8 9">
    <name type="scientific">Intoshia linei</name>
    <dbReference type="NCBI Taxonomy" id="1819745"/>
    <lineage>
        <taxon>Eukaryota</taxon>
        <taxon>Metazoa</taxon>
        <taxon>Spiralia</taxon>
        <taxon>Lophotrochozoa</taxon>
        <taxon>Mesozoa</taxon>
        <taxon>Orthonectida</taxon>
        <taxon>Rhopaluridae</taxon>
        <taxon>Intoshia</taxon>
    </lineage>
</organism>
<accession>A0A177AY37</accession>
<keyword evidence="2 5" id="KW-0378">Hydrolase</keyword>
<dbReference type="InterPro" id="IPR011545">
    <property type="entry name" value="DEAD/DEAH_box_helicase_dom"/>
</dbReference>
<dbReference type="PROSITE" id="PS51192">
    <property type="entry name" value="HELICASE_ATP_BIND_1"/>
    <property type="match status" value="1"/>
</dbReference>
<dbReference type="InterPro" id="IPR001650">
    <property type="entry name" value="Helicase_C-like"/>
</dbReference>
<evidence type="ECO:0000256" key="3">
    <source>
        <dbReference type="ARBA" id="ARBA00022806"/>
    </source>
</evidence>
<dbReference type="Proteomes" id="UP000078046">
    <property type="component" value="Unassembled WGS sequence"/>
</dbReference>
<dbReference type="PROSITE" id="PS51194">
    <property type="entry name" value="HELICASE_CTER"/>
    <property type="match status" value="1"/>
</dbReference>
<dbReference type="Pfam" id="PF00271">
    <property type="entry name" value="Helicase_C"/>
    <property type="match status" value="1"/>
</dbReference>
<gene>
    <name evidence="8" type="ORF">A3Q56_05365</name>
</gene>
<dbReference type="Gene3D" id="3.40.50.300">
    <property type="entry name" value="P-loop containing nucleotide triphosphate hydrolases"/>
    <property type="match status" value="2"/>
</dbReference>
<evidence type="ECO:0000259" key="6">
    <source>
        <dbReference type="PROSITE" id="PS51192"/>
    </source>
</evidence>
<dbReference type="SUPFAM" id="SSF52540">
    <property type="entry name" value="P-loop containing nucleoside triphosphate hydrolases"/>
    <property type="match status" value="1"/>
</dbReference>
<protein>
    <recommendedName>
        <fullName evidence="10">RNA helicase</fullName>
    </recommendedName>
</protein>
<reference evidence="8 9" key="1">
    <citation type="submission" date="2016-04" db="EMBL/GenBank/DDBJ databases">
        <title>The genome of Intoshia linei affirms orthonectids as highly simplified spiralians.</title>
        <authorList>
            <person name="Mikhailov K.V."/>
            <person name="Slusarev G.S."/>
            <person name="Nikitin M.A."/>
            <person name="Logacheva M.D."/>
            <person name="Penin A."/>
            <person name="Aleoshin V."/>
            <person name="Panchin Y.V."/>
        </authorList>
    </citation>
    <scope>NUCLEOTIDE SEQUENCE [LARGE SCALE GENOMIC DNA]</scope>
    <source>
        <strain evidence="8">Intl2013</strain>
        <tissue evidence="8">Whole animal</tissue>
    </source>
</reference>
<evidence type="ECO:0000256" key="4">
    <source>
        <dbReference type="ARBA" id="ARBA00022840"/>
    </source>
</evidence>
<comment type="caution">
    <text evidence="8">The sequence shown here is derived from an EMBL/GenBank/DDBJ whole genome shotgun (WGS) entry which is preliminary data.</text>
</comment>
<keyword evidence="3 5" id="KW-0347">Helicase</keyword>
<evidence type="ECO:0000313" key="8">
    <source>
        <dbReference type="EMBL" id="OAF66915.1"/>
    </source>
</evidence>
<feature type="domain" description="Helicase C-terminal" evidence="7">
    <location>
        <begin position="245"/>
        <end position="409"/>
    </location>
</feature>
<evidence type="ECO:0000259" key="7">
    <source>
        <dbReference type="PROSITE" id="PS51194"/>
    </source>
</evidence>
<dbReference type="InterPro" id="IPR000629">
    <property type="entry name" value="RNA-helicase_DEAD-box_CS"/>
</dbReference>
<keyword evidence="1 5" id="KW-0547">Nucleotide-binding</keyword>
<keyword evidence="9" id="KW-1185">Reference proteome</keyword>
<sequence length="409" mass="47117">WQFKINVRTFLKILQLSKNFKMQSESDYITNVEFRHYIKDVRLLSAVNRKGIFALSEIQSKTFPKILEEPHNNIIAQSRSGTGKTTCIAISTLLRVDMNKNETQVVIILPTYELAKQILDFYSDIVENVMMERIANATRGQRLKKSDNVPIIVVGTPGTLLLWVEVFKTVDFSQLSVFILDEADKMIHENGFKKQTIDLSSYVNPDVQRILFSATFDEEVMEFAKTFAPNAALFQVELRHQCLKNISQVYIKTPKDLLAKMERIYSIYKSFDVGQCIVFCPTRILTNKLYDYMKHEFSVCVLSGEMEITERNKSILDFRSGKYKIMITTNVTSRGIDIPDCTLVINFSIPRGADKKPSPEDYLHRIGRTGRFGKKGIALNLIDSDYELESLMAIQKYYRITSHKRYGKV</sequence>
<feature type="non-terminal residue" evidence="8">
    <location>
        <position position="1"/>
    </location>
</feature>
<dbReference type="InterPro" id="IPR050079">
    <property type="entry name" value="DEAD_box_RNA_helicase"/>
</dbReference>
<dbReference type="PANTHER" id="PTHR47959">
    <property type="entry name" value="ATP-DEPENDENT RNA HELICASE RHLE-RELATED"/>
    <property type="match status" value="1"/>
</dbReference>
<dbReference type="GO" id="GO:0005524">
    <property type="term" value="F:ATP binding"/>
    <property type="evidence" value="ECO:0007669"/>
    <property type="project" value="UniProtKB-KW"/>
</dbReference>
<dbReference type="InterPro" id="IPR027417">
    <property type="entry name" value="P-loop_NTPase"/>
</dbReference>
<evidence type="ECO:0000256" key="5">
    <source>
        <dbReference type="RuleBase" id="RU000492"/>
    </source>
</evidence>
<dbReference type="GO" id="GO:0003676">
    <property type="term" value="F:nucleic acid binding"/>
    <property type="evidence" value="ECO:0007669"/>
    <property type="project" value="InterPro"/>
</dbReference>
<evidence type="ECO:0000256" key="1">
    <source>
        <dbReference type="ARBA" id="ARBA00022741"/>
    </source>
</evidence>
<dbReference type="PANTHER" id="PTHR47959:SF17">
    <property type="entry name" value="ATP-DEPENDENT RNA HELICASE DEAD BOX FAMILY"/>
    <property type="match status" value="1"/>
</dbReference>
<dbReference type="GO" id="GO:0005829">
    <property type="term" value="C:cytosol"/>
    <property type="evidence" value="ECO:0007669"/>
    <property type="project" value="TreeGrafter"/>
</dbReference>